<accession>X1LMB1</accession>
<protein>
    <submittedName>
        <fullName evidence="1">Uncharacterized protein</fullName>
    </submittedName>
</protein>
<evidence type="ECO:0000313" key="1">
    <source>
        <dbReference type="EMBL" id="GAI03525.1"/>
    </source>
</evidence>
<organism evidence="1">
    <name type="scientific">marine sediment metagenome</name>
    <dbReference type="NCBI Taxonomy" id="412755"/>
    <lineage>
        <taxon>unclassified sequences</taxon>
        <taxon>metagenomes</taxon>
        <taxon>ecological metagenomes</taxon>
    </lineage>
</organism>
<dbReference type="EMBL" id="BARV01011046">
    <property type="protein sequence ID" value="GAI03525.1"/>
    <property type="molecule type" value="Genomic_DNA"/>
</dbReference>
<name>X1LMB1_9ZZZZ</name>
<dbReference type="AlphaFoldDB" id="X1LMB1"/>
<comment type="caution">
    <text evidence="1">The sequence shown here is derived from an EMBL/GenBank/DDBJ whole genome shotgun (WGS) entry which is preliminary data.</text>
</comment>
<reference evidence="1" key="1">
    <citation type="journal article" date="2014" name="Front. Microbiol.">
        <title>High frequency of phylogenetically diverse reductive dehalogenase-homologous genes in deep subseafloor sedimentary metagenomes.</title>
        <authorList>
            <person name="Kawai M."/>
            <person name="Futagami T."/>
            <person name="Toyoda A."/>
            <person name="Takaki Y."/>
            <person name="Nishi S."/>
            <person name="Hori S."/>
            <person name="Arai W."/>
            <person name="Tsubouchi T."/>
            <person name="Morono Y."/>
            <person name="Uchiyama I."/>
            <person name="Ito T."/>
            <person name="Fujiyama A."/>
            <person name="Inagaki F."/>
            <person name="Takami H."/>
        </authorList>
    </citation>
    <scope>NUCLEOTIDE SEQUENCE</scope>
    <source>
        <strain evidence="1">Expedition CK06-06</strain>
    </source>
</reference>
<proteinExistence type="predicted"/>
<sequence>MGDDGHNYVSDIAHQITLFTEESEFFVEYPGLIINTEAVFAVHLTRLDNYKPYTEGIVRVILEYPGDTIAGGKTSRGGQKQTGSVSYADIPGIFKVILTPEIPGECNIIFELTAEGITEQVTYPGGCIPRPDGTHSCSPDRCPWHSYRGGGAHGDFPHRICPAWGN</sequence>
<gene>
    <name evidence="1" type="ORF">S06H3_21131</name>
</gene>